<comment type="caution">
    <text evidence="2">The sequence shown here is derived from an EMBL/GenBank/DDBJ whole genome shotgun (WGS) entry which is preliminary data.</text>
</comment>
<dbReference type="Proteomes" id="UP001596106">
    <property type="component" value="Unassembled WGS sequence"/>
</dbReference>
<proteinExistence type="predicted"/>
<organism evidence="2 3">
    <name type="scientific">Larkinella bovis</name>
    <dbReference type="NCBI Taxonomy" id="683041"/>
    <lineage>
        <taxon>Bacteria</taxon>
        <taxon>Pseudomonadati</taxon>
        <taxon>Bacteroidota</taxon>
        <taxon>Cytophagia</taxon>
        <taxon>Cytophagales</taxon>
        <taxon>Spirosomataceae</taxon>
        <taxon>Larkinella</taxon>
    </lineage>
</organism>
<keyword evidence="1" id="KW-1133">Transmembrane helix</keyword>
<evidence type="ECO:0000313" key="3">
    <source>
        <dbReference type="Proteomes" id="UP001596106"/>
    </source>
</evidence>
<gene>
    <name evidence="2" type="ORF">ACFPMF_24200</name>
</gene>
<accession>A0ABW0IGN7</accession>
<protein>
    <submittedName>
        <fullName evidence="2">Uncharacterized protein</fullName>
    </submittedName>
</protein>
<evidence type="ECO:0000256" key="1">
    <source>
        <dbReference type="SAM" id="Phobius"/>
    </source>
</evidence>
<feature type="transmembrane region" description="Helical" evidence="1">
    <location>
        <begin position="39"/>
        <end position="61"/>
    </location>
</feature>
<evidence type="ECO:0000313" key="2">
    <source>
        <dbReference type="EMBL" id="MFC5412449.1"/>
    </source>
</evidence>
<dbReference type="RefSeq" id="WP_379849966.1">
    <property type="nucleotide sequence ID" value="NZ_JBHSMA010000012.1"/>
</dbReference>
<sequence>MNDSEPEDDQRGLPFRDLFSEDETRDFIRPVFQLPTRRIAFGSIGLSVVLSVALVVSSLNAPKRPVGHPKPVPDYRKNLHFRPAEYRKTDTTQYLRQPTR</sequence>
<keyword evidence="1" id="KW-0472">Membrane</keyword>
<keyword evidence="1" id="KW-0812">Transmembrane</keyword>
<keyword evidence="3" id="KW-1185">Reference proteome</keyword>
<name>A0ABW0IGN7_9BACT</name>
<reference evidence="3" key="1">
    <citation type="journal article" date="2019" name="Int. J. Syst. Evol. Microbiol.">
        <title>The Global Catalogue of Microorganisms (GCM) 10K type strain sequencing project: providing services to taxonomists for standard genome sequencing and annotation.</title>
        <authorList>
            <consortium name="The Broad Institute Genomics Platform"/>
            <consortium name="The Broad Institute Genome Sequencing Center for Infectious Disease"/>
            <person name="Wu L."/>
            <person name="Ma J."/>
        </authorList>
    </citation>
    <scope>NUCLEOTIDE SEQUENCE [LARGE SCALE GENOMIC DNA]</scope>
    <source>
        <strain evidence="3">CCUG 55250</strain>
    </source>
</reference>
<dbReference type="EMBL" id="JBHSMA010000012">
    <property type="protein sequence ID" value="MFC5412449.1"/>
    <property type="molecule type" value="Genomic_DNA"/>
</dbReference>